<accession>A0A120IDY7</accession>
<evidence type="ECO:0000256" key="2">
    <source>
        <dbReference type="ARBA" id="ARBA00022748"/>
    </source>
</evidence>
<evidence type="ECO:0000259" key="4">
    <source>
        <dbReference type="PROSITE" id="PS51352"/>
    </source>
</evidence>
<dbReference type="KEGG" id="lut:Lupro_01535"/>
<dbReference type="GO" id="GO:0030313">
    <property type="term" value="C:cell envelope"/>
    <property type="evidence" value="ECO:0007669"/>
    <property type="project" value="UniProtKB-SubCell"/>
</dbReference>
<dbReference type="STRING" id="1622118.Lupro_01535"/>
<feature type="domain" description="Thioredoxin" evidence="4">
    <location>
        <begin position="26"/>
        <end position="184"/>
    </location>
</feature>
<sequence length="185" mass="21281">MNKLLNKKTISNIIFGIAVVLLLYPPTREWGMRQLAFAPTIKNNKKAEFVKSYDWNLRGLNTKDINLSAFKGKIIFVNFWATWCPPCRAEMPMIQKLYNDYKDKVTFIFVTNEDWKTVETFFNKRAFNLPAYNSISTPPEIFLKTNSIPATYLVNKNGAILISKTGAADWNSSKVRNLLDDLLSK</sequence>
<proteinExistence type="predicted"/>
<organism evidence="5 6">
    <name type="scientific">Lutibacter profundi</name>
    <dbReference type="NCBI Taxonomy" id="1622118"/>
    <lineage>
        <taxon>Bacteria</taxon>
        <taxon>Pseudomonadati</taxon>
        <taxon>Bacteroidota</taxon>
        <taxon>Flavobacteriia</taxon>
        <taxon>Flavobacteriales</taxon>
        <taxon>Flavobacteriaceae</taxon>
        <taxon>Lutibacter</taxon>
    </lineage>
</organism>
<dbReference type="AlphaFoldDB" id="A0A120IDY7"/>
<dbReference type="InterPro" id="IPR050553">
    <property type="entry name" value="Thioredoxin_ResA/DsbE_sf"/>
</dbReference>
<dbReference type="InterPro" id="IPR013766">
    <property type="entry name" value="Thioredoxin_domain"/>
</dbReference>
<keyword evidence="2" id="KW-0201">Cytochrome c-type biogenesis</keyword>
<reference evidence="6" key="1">
    <citation type="submission" date="2015-12" db="EMBL/GenBank/DDBJ databases">
        <title>Complete genome sequence of Lutibacter profundus strain LP1.</title>
        <authorList>
            <person name="Wissuwa J."/>
            <person name="Le Moine Bauer S."/>
            <person name="Stokke R."/>
            <person name="Dahle H."/>
            <person name="Steen I.H."/>
        </authorList>
    </citation>
    <scope>NUCLEOTIDE SEQUENCE [LARGE SCALE GENOMIC DNA]</scope>
    <source>
        <strain evidence="6">LP1</strain>
    </source>
</reference>
<dbReference type="RefSeq" id="WP_068205735.1">
    <property type="nucleotide sequence ID" value="NZ_CP013355.1"/>
</dbReference>
<dbReference type="PANTHER" id="PTHR42852">
    <property type="entry name" value="THIOL:DISULFIDE INTERCHANGE PROTEIN DSBE"/>
    <property type="match status" value="1"/>
</dbReference>
<dbReference type="InterPro" id="IPR013740">
    <property type="entry name" value="Redoxin"/>
</dbReference>
<dbReference type="PROSITE" id="PS00194">
    <property type="entry name" value="THIOREDOXIN_1"/>
    <property type="match status" value="1"/>
</dbReference>
<dbReference type="Proteomes" id="UP000059672">
    <property type="component" value="Chromosome"/>
</dbReference>
<gene>
    <name evidence="5" type="ORF">Lupro_01535</name>
</gene>
<evidence type="ECO:0000256" key="1">
    <source>
        <dbReference type="ARBA" id="ARBA00004196"/>
    </source>
</evidence>
<reference evidence="5 6" key="2">
    <citation type="journal article" date="2016" name="Int. J. Syst. Evol. Microbiol.">
        <title>Lutibacter profundi sp. nov., isolated from a deep-sea hydrothermal system on the Arctic Mid-Ocean Ridge and emended description of the genus Lutibacter.</title>
        <authorList>
            <person name="Le Moine Bauer S."/>
            <person name="Roalkvam I."/>
            <person name="Steen I.H."/>
            <person name="Dahle H."/>
        </authorList>
    </citation>
    <scope>NUCLEOTIDE SEQUENCE [LARGE SCALE GENOMIC DNA]</scope>
    <source>
        <strain evidence="5 6">LP1</strain>
    </source>
</reference>
<evidence type="ECO:0000313" key="5">
    <source>
        <dbReference type="EMBL" id="AMC10017.1"/>
    </source>
</evidence>
<comment type="subcellular location">
    <subcellularLocation>
        <location evidence="1">Cell envelope</location>
    </subcellularLocation>
</comment>
<evidence type="ECO:0000313" key="6">
    <source>
        <dbReference type="Proteomes" id="UP000059672"/>
    </source>
</evidence>
<keyword evidence="6" id="KW-1185">Reference proteome</keyword>
<dbReference type="GO" id="GO:0016491">
    <property type="term" value="F:oxidoreductase activity"/>
    <property type="evidence" value="ECO:0007669"/>
    <property type="project" value="InterPro"/>
</dbReference>
<keyword evidence="3" id="KW-0676">Redox-active center</keyword>
<dbReference type="CDD" id="cd02966">
    <property type="entry name" value="TlpA_like_family"/>
    <property type="match status" value="1"/>
</dbReference>
<name>A0A120IDY7_9FLAO</name>
<protein>
    <recommendedName>
        <fullName evidence="4">Thioredoxin domain-containing protein</fullName>
    </recommendedName>
</protein>
<dbReference type="PANTHER" id="PTHR42852:SF17">
    <property type="entry name" value="THIOREDOXIN-LIKE PROTEIN HI_1115"/>
    <property type="match status" value="1"/>
</dbReference>
<dbReference type="GO" id="GO:0017004">
    <property type="term" value="P:cytochrome complex assembly"/>
    <property type="evidence" value="ECO:0007669"/>
    <property type="project" value="UniProtKB-KW"/>
</dbReference>
<dbReference type="PROSITE" id="PS51352">
    <property type="entry name" value="THIOREDOXIN_2"/>
    <property type="match status" value="1"/>
</dbReference>
<dbReference type="Gene3D" id="3.40.30.10">
    <property type="entry name" value="Glutaredoxin"/>
    <property type="match status" value="1"/>
</dbReference>
<dbReference type="Pfam" id="PF08534">
    <property type="entry name" value="Redoxin"/>
    <property type="match status" value="1"/>
</dbReference>
<dbReference type="OrthoDB" id="9815205at2"/>
<dbReference type="InterPro" id="IPR017937">
    <property type="entry name" value="Thioredoxin_CS"/>
</dbReference>
<dbReference type="SUPFAM" id="SSF52833">
    <property type="entry name" value="Thioredoxin-like"/>
    <property type="match status" value="1"/>
</dbReference>
<dbReference type="InterPro" id="IPR036249">
    <property type="entry name" value="Thioredoxin-like_sf"/>
</dbReference>
<evidence type="ECO:0000256" key="3">
    <source>
        <dbReference type="ARBA" id="ARBA00023284"/>
    </source>
</evidence>
<dbReference type="EMBL" id="CP013355">
    <property type="protein sequence ID" value="AMC10017.1"/>
    <property type="molecule type" value="Genomic_DNA"/>
</dbReference>